<protein>
    <submittedName>
        <fullName evidence="9">TauD/TfdA family dioxygenase</fullName>
    </submittedName>
</protein>
<dbReference type="GO" id="GO:0051213">
    <property type="term" value="F:dioxygenase activity"/>
    <property type="evidence" value="ECO:0007669"/>
    <property type="project" value="UniProtKB-KW"/>
</dbReference>
<comment type="cofactor">
    <cofactor evidence="1">
        <name>Fe(2+)</name>
        <dbReference type="ChEBI" id="CHEBI:29033"/>
    </cofactor>
</comment>
<evidence type="ECO:0000256" key="1">
    <source>
        <dbReference type="ARBA" id="ARBA00001954"/>
    </source>
</evidence>
<evidence type="ECO:0000313" key="9">
    <source>
        <dbReference type="EMBL" id="GAA4961059.1"/>
    </source>
</evidence>
<evidence type="ECO:0000259" key="8">
    <source>
        <dbReference type="Pfam" id="PF02668"/>
    </source>
</evidence>
<dbReference type="InterPro" id="IPR042098">
    <property type="entry name" value="TauD-like_sf"/>
</dbReference>
<dbReference type="Proteomes" id="UP001501195">
    <property type="component" value="Unassembled WGS sequence"/>
</dbReference>
<dbReference type="SUPFAM" id="SSF51197">
    <property type="entry name" value="Clavaminate synthase-like"/>
    <property type="match status" value="1"/>
</dbReference>
<dbReference type="EMBL" id="BAABIL010000006">
    <property type="protein sequence ID" value="GAA4961059.1"/>
    <property type="molecule type" value="Genomic_DNA"/>
</dbReference>
<organism evidence="9 10">
    <name type="scientific">Kineococcus glutinatus</name>
    <dbReference type="NCBI Taxonomy" id="1070872"/>
    <lineage>
        <taxon>Bacteria</taxon>
        <taxon>Bacillati</taxon>
        <taxon>Actinomycetota</taxon>
        <taxon>Actinomycetes</taxon>
        <taxon>Kineosporiales</taxon>
        <taxon>Kineosporiaceae</taxon>
        <taxon>Kineococcus</taxon>
    </lineage>
</organism>
<keyword evidence="10" id="KW-1185">Reference proteome</keyword>
<proteinExistence type="inferred from homology"/>
<evidence type="ECO:0000256" key="6">
    <source>
        <dbReference type="ARBA" id="ARBA00023004"/>
    </source>
</evidence>
<name>A0ABP9H478_9ACTN</name>
<dbReference type="Gene3D" id="3.60.130.10">
    <property type="entry name" value="Clavaminate synthase-like"/>
    <property type="match status" value="1"/>
</dbReference>
<evidence type="ECO:0000256" key="3">
    <source>
        <dbReference type="ARBA" id="ARBA00022723"/>
    </source>
</evidence>
<reference evidence="10" key="1">
    <citation type="journal article" date="2019" name="Int. J. Syst. Evol. Microbiol.">
        <title>The Global Catalogue of Microorganisms (GCM) 10K type strain sequencing project: providing services to taxonomists for standard genome sequencing and annotation.</title>
        <authorList>
            <consortium name="The Broad Institute Genomics Platform"/>
            <consortium name="The Broad Institute Genome Sequencing Center for Infectious Disease"/>
            <person name="Wu L."/>
            <person name="Ma J."/>
        </authorList>
    </citation>
    <scope>NUCLEOTIDE SEQUENCE [LARGE SCALE GENOMIC DNA]</scope>
    <source>
        <strain evidence="10">JCM 18126</strain>
    </source>
</reference>
<dbReference type="PANTHER" id="PTHR30468">
    <property type="entry name" value="ALPHA-KETOGLUTARATE-DEPENDENT SULFONATE DIOXYGENASE"/>
    <property type="match status" value="1"/>
</dbReference>
<feature type="domain" description="TauD/TfdA-like" evidence="8">
    <location>
        <begin position="31"/>
        <end position="277"/>
    </location>
</feature>
<dbReference type="InterPro" id="IPR003819">
    <property type="entry name" value="TauD/TfdA-like"/>
</dbReference>
<keyword evidence="5" id="KW-0560">Oxidoreductase</keyword>
<comment type="similarity">
    <text evidence="2">Belongs to the TfdA dioxygenase family.</text>
</comment>
<evidence type="ECO:0000256" key="5">
    <source>
        <dbReference type="ARBA" id="ARBA00023002"/>
    </source>
</evidence>
<evidence type="ECO:0000256" key="2">
    <source>
        <dbReference type="ARBA" id="ARBA00005896"/>
    </source>
</evidence>
<feature type="region of interest" description="Disordered" evidence="7">
    <location>
        <begin position="280"/>
        <end position="305"/>
    </location>
</feature>
<evidence type="ECO:0000256" key="4">
    <source>
        <dbReference type="ARBA" id="ARBA00022964"/>
    </source>
</evidence>
<comment type="caution">
    <text evidence="9">The sequence shown here is derived from an EMBL/GenBank/DDBJ whole genome shotgun (WGS) entry which is preliminary data.</text>
</comment>
<gene>
    <name evidence="9" type="ORF">GCM10023225_00790</name>
</gene>
<keyword evidence="3" id="KW-0479">Metal-binding</keyword>
<accession>A0ABP9H478</accession>
<sequence length="305" mass="33201">MTTLDTPTVTATALTATTGSVLSGVRLGGDLPAGTVAAIREQLLARKVVFFRGQDHLDLDGQLAFAHLLGDLTTAHPTVPGARESQHVLPIDSEASRADSWHTDVTFVERPPAFTVLRAVTLPPVGGDTVWANTTSAYERLPQPLKHLADSLRAVHTNQHDYARPARSGSEGGQKERQYHDQFVAEVFETEHPVVRVHPETGERTLLLGGFVRSFRHLGSSESAALLDLFQQRVTLPENQVRWSWQPGDVAIWDNRATQHYAVNDYGRADRQLTRVTVAGDVPVGPDGTPSRVLRGDASGYTPAS</sequence>
<keyword evidence="6" id="KW-0408">Iron</keyword>
<dbReference type="InterPro" id="IPR051323">
    <property type="entry name" value="AtsK-like"/>
</dbReference>
<dbReference type="Pfam" id="PF02668">
    <property type="entry name" value="TauD"/>
    <property type="match status" value="1"/>
</dbReference>
<dbReference type="PANTHER" id="PTHR30468:SF5">
    <property type="entry name" value="ALPHA-KETOGLUTARATE-DEPENDENT SULFATE ESTER DIOXYGENASE"/>
    <property type="match status" value="1"/>
</dbReference>
<evidence type="ECO:0000256" key="7">
    <source>
        <dbReference type="SAM" id="MobiDB-lite"/>
    </source>
</evidence>
<keyword evidence="4 9" id="KW-0223">Dioxygenase</keyword>
<dbReference type="RefSeq" id="WP_345710308.1">
    <property type="nucleotide sequence ID" value="NZ_BAABIL010000006.1"/>
</dbReference>
<evidence type="ECO:0000313" key="10">
    <source>
        <dbReference type="Proteomes" id="UP001501195"/>
    </source>
</evidence>